<evidence type="ECO:0000313" key="2">
    <source>
        <dbReference type="EMBL" id="KAF9678017.1"/>
    </source>
</evidence>
<feature type="chain" id="PRO_5032749411" evidence="1">
    <location>
        <begin position="33"/>
        <end position="64"/>
    </location>
</feature>
<evidence type="ECO:0000256" key="1">
    <source>
        <dbReference type="SAM" id="SignalP"/>
    </source>
</evidence>
<accession>A0A835JUZ9</accession>
<comment type="caution">
    <text evidence="2">The sequence shown here is derived from an EMBL/GenBank/DDBJ whole genome shotgun (WGS) entry which is preliminary data.</text>
</comment>
<keyword evidence="3" id="KW-1185">Reference proteome</keyword>
<protein>
    <submittedName>
        <fullName evidence="2">Uncharacterized protein</fullName>
    </submittedName>
</protein>
<evidence type="ECO:0000313" key="3">
    <source>
        <dbReference type="Proteomes" id="UP000657918"/>
    </source>
</evidence>
<reference evidence="2 3" key="1">
    <citation type="submission" date="2020-10" db="EMBL/GenBank/DDBJ databases">
        <title>Plant Genome Project.</title>
        <authorList>
            <person name="Zhang R.-G."/>
        </authorList>
    </citation>
    <scope>NUCLEOTIDE SEQUENCE [LARGE SCALE GENOMIC DNA]</scope>
    <source>
        <strain evidence="2">FAFU-HL-1</strain>
        <tissue evidence="2">Leaf</tissue>
    </source>
</reference>
<gene>
    <name evidence="2" type="ORF">SADUNF_Sadunf08G0168100</name>
</gene>
<proteinExistence type="predicted"/>
<feature type="signal peptide" evidence="1">
    <location>
        <begin position="1"/>
        <end position="32"/>
    </location>
</feature>
<dbReference type="EMBL" id="JADGMS010000008">
    <property type="protein sequence ID" value="KAF9678017.1"/>
    <property type="molecule type" value="Genomic_DNA"/>
</dbReference>
<keyword evidence="1" id="KW-0732">Signal</keyword>
<organism evidence="2 3">
    <name type="scientific">Salix dunnii</name>
    <dbReference type="NCBI Taxonomy" id="1413687"/>
    <lineage>
        <taxon>Eukaryota</taxon>
        <taxon>Viridiplantae</taxon>
        <taxon>Streptophyta</taxon>
        <taxon>Embryophyta</taxon>
        <taxon>Tracheophyta</taxon>
        <taxon>Spermatophyta</taxon>
        <taxon>Magnoliopsida</taxon>
        <taxon>eudicotyledons</taxon>
        <taxon>Gunneridae</taxon>
        <taxon>Pentapetalae</taxon>
        <taxon>rosids</taxon>
        <taxon>fabids</taxon>
        <taxon>Malpighiales</taxon>
        <taxon>Salicaceae</taxon>
        <taxon>Saliceae</taxon>
        <taxon>Salix</taxon>
    </lineage>
</organism>
<dbReference type="Proteomes" id="UP000657918">
    <property type="component" value="Chromosome 8"/>
</dbReference>
<dbReference type="AlphaFoldDB" id="A0A835JUZ9"/>
<name>A0A835JUZ9_9ROSI</name>
<sequence>MLFDRHKGMTKLTVNLFFIVALVFSDARKCGALKYTCRQMGRRPGRPGLVAKCNLTRCLCLWDC</sequence>